<organism evidence="3 4">
    <name type="scientific">Rotaria magnacalcarata</name>
    <dbReference type="NCBI Taxonomy" id="392030"/>
    <lineage>
        <taxon>Eukaryota</taxon>
        <taxon>Metazoa</taxon>
        <taxon>Spiralia</taxon>
        <taxon>Gnathifera</taxon>
        <taxon>Rotifera</taxon>
        <taxon>Eurotatoria</taxon>
        <taxon>Bdelloidea</taxon>
        <taxon>Philodinida</taxon>
        <taxon>Philodinidae</taxon>
        <taxon>Rotaria</taxon>
    </lineage>
</organism>
<protein>
    <submittedName>
        <fullName evidence="3">Uncharacterized protein</fullName>
    </submittedName>
</protein>
<dbReference type="AlphaFoldDB" id="A0A8S3JUR7"/>
<proteinExistence type="predicted"/>
<sequence length="78" mass="8316">VHELLNSCGVQWDGVNIISLIDHSEDVVRAAEQAALKIIREKGIIDLRAPPSTNSIDIHDDDVDGSVVLPSDASTPSS</sequence>
<accession>A0A8S3JUR7</accession>
<evidence type="ECO:0000313" key="4">
    <source>
        <dbReference type="Proteomes" id="UP000676336"/>
    </source>
</evidence>
<gene>
    <name evidence="2" type="ORF">GIL414_LOCUS18921</name>
    <name evidence="3" type="ORF">SMN809_LOCUS83285</name>
</gene>
<dbReference type="EMBL" id="CAJOBJ010009471">
    <property type="protein sequence ID" value="CAF4139173.1"/>
    <property type="molecule type" value="Genomic_DNA"/>
</dbReference>
<dbReference type="Proteomes" id="UP000676336">
    <property type="component" value="Unassembled WGS sequence"/>
</dbReference>
<dbReference type="Proteomes" id="UP000681720">
    <property type="component" value="Unassembled WGS sequence"/>
</dbReference>
<evidence type="ECO:0000256" key="1">
    <source>
        <dbReference type="SAM" id="MobiDB-lite"/>
    </source>
</evidence>
<feature type="non-terminal residue" evidence="3">
    <location>
        <position position="1"/>
    </location>
</feature>
<feature type="region of interest" description="Disordered" evidence="1">
    <location>
        <begin position="50"/>
        <end position="78"/>
    </location>
</feature>
<reference evidence="3" key="1">
    <citation type="submission" date="2021-02" db="EMBL/GenBank/DDBJ databases">
        <authorList>
            <person name="Nowell W R."/>
        </authorList>
    </citation>
    <scope>NUCLEOTIDE SEQUENCE</scope>
</reference>
<comment type="caution">
    <text evidence="3">The sequence shown here is derived from an EMBL/GenBank/DDBJ whole genome shotgun (WGS) entry which is preliminary data.</text>
</comment>
<name>A0A8S3JUR7_9BILA</name>
<dbReference type="EMBL" id="CAJOBI010354888">
    <property type="protein sequence ID" value="CAF5223361.1"/>
    <property type="molecule type" value="Genomic_DNA"/>
</dbReference>
<evidence type="ECO:0000313" key="3">
    <source>
        <dbReference type="EMBL" id="CAF5223361.1"/>
    </source>
</evidence>
<evidence type="ECO:0000313" key="2">
    <source>
        <dbReference type="EMBL" id="CAF4139173.1"/>
    </source>
</evidence>